<dbReference type="CDD" id="cd01612">
    <property type="entry name" value="Ubl_ATG12"/>
    <property type="match status" value="1"/>
</dbReference>
<dbReference type="PANTHER" id="PTHR13385:SF0">
    <property type="entry name" value="UBIQUITIN-LIKE PROTEIN ATG12"/>
    <property type="match status" value="1"/>
</dbReference>
<evidence type="ECO:0000256" key="5">
    <source>
        <dbReference type="SAM" id="MobiDB-lite"/>
    </source>
</evidence>
<dbReference type="GO" id="GO:0000421">
    <property type="term" value="C:autophagosome membrane"/>
    <property type="evidence" value="ECO:0007669"/>
    <property type="project" value="TreeGrafter"/>
</dbReference>
<dbReference type="GO" id="GO:0000422">
    <property type="term" value="P:autophagy of mitochondrion"/>
    <property type="evidence" value="ECO:0007669"/>
    <property type="project" value="TreeGrafter"/>
</dbReference>
<dbReference type="InterPro" id="IPR029071">
    <property type="entry name" value="Ubiquitin-like_domsf"/>
</dbReference>
<feature type="compositionally biased region" description="Low complexity" evidence="5">
    <location>
        <begin position="31"/>
        <end position="51"/>
    </location>
</feature>
<dbReference type="RefSeq" id="XP_004351860.1">
    <property type="nucleotide sequence ID" value="XM_004351808.1"/>
</dbReference>
<dbReference type="GO" id="GO:0034045">
    <property type="term" value="C:phagophore assembly site membrane"/>
    <property type="evidence" value="ECO:0007669"/>
    <property type="project" value="TreeGrafter"/>
</dbReference>
<reference evidence="7" key="1">
    <citation type="journal article" date="2011" name="Genome Res.">
        <title>Phylogeny-wide analysis of social amoeba genomes highlights ancient origins for complex intercellular communication.</title>
        <authorList>
            <person name="Heidel A.J."/>
            <person name="Lawal H.M."/>
            <person name="Felder M."/>
            <person name="Schilde C."/>
            <person name="Helps N.R."/>
            <person name="Tunggal B."/>
            <person name="Rivero F."/>
            <person name="John U."/>
            <person name="Schleicher M."/>
            <person name="Eichinger L."/>
            <person name="Platzer M."/>
            <person name="Noegel A.A."/>
            <person name="Schaap P."/>
            <person name="Gloeckner G."/>
        </authorList>
    </citation>
    <scope>NUCLEOTIDE SEQUENCE [LARGE SCALE GENOMIC DNA]</scope>
    <source>
        <strain evidence="7">SH3</strain>
    </source>
</reference>
<dbReference type="GO" id="GO:0043161">
    <property type="term" value="P:proteasome-mediated ubiquitin-dependent protein catabolic process"/>
    <property type="evidence" value="ECO:0007669"/>
    <property type="project" value="EnsemblProtists"/>
</dbReference>
<dbReference type="PANTHER" id="PTHR13385">
    <property type="entry name" value="AUTOPHAGY PROTEIN 12"/>
    <property type="match status" value="1"/>
</dbReference>
<dbReference type="FunFam" id="3.10.20.90:FF:000150">
    <property type="entry name" value="Ubiquitin-like protein ATG12"/>
    <property type="match status" value="1"/>
</dbReference>
<organism evidence="6 7">
    <name type="scientific">Cavenderia fasciculata</name>
    <name type="common">Slime mold</name>
    <name type="synonym">Dictyostelium fasciculatum</name>
    <dbReference type="NCBI Taxonomy" id="261658"/>
    <lineage>
        <taxon>Eukaryota</taxon>
        <taxon>Amoebozoa</taxon>
        <taxon>Evosea</taxon>
        <taxon>Eumycetozoa</taxon>
        <taxon>Dictyostelia</taxon>
        <taxon>Acytosteliales</taxon>
        <taxon>Cavenderiaceae</taxon>
        <taxon>Cavenderia</taxon>
    </lineage>
</organism>
<dbReference type="Gene3D" id="3.10.20.90">
    <property type="entry name" value="Phosphatidylinositol 3-kinase Catalytic Subunit, Chain A, domain 1"/>
    <property type="match status" value="1"/>
</dbReference>
<name>F4Q8X1_CACFS</name>
<dbReference type="EMBL" id="GL883026">
    <property type="protein sequence ID" value="EGG15140.1"/>
    <property type="molecule type" value="Genomic_DNA"/>
</dbReference>
<dbReference type="GO" id="GO:0034274">
    <property type="term" value="C:Atg12-Atg5-Atg16 complex"/>
    <property type="evidence" value="ECO:0007669"/>
    <property type="project" value="EnsemblProtists"/>
</dbReference>
<dbReference type="GeneID" id="14867247"/>
<dbReference type="OrthoDB" id="10003551at2759"/>
<dbReference type="KEGG" id="dfa:DFA_09964"/>
<dbReference type="GO" id="GO:0030587">
    <property type="term" value="P:sorocarp development"/>
    <property type="evidence" value="ECO:0007669"/>
    <property type="project" value="EnsemblProtists"/>
</dbReference>
<dbReference type="InterPro" id="IPR007242">
    <property type="entry name" value="Atg12"/>
</dbReference>
<feature type="compositionally biased region" description="Low complexity" evidence="5">
    <location>
        <begin position="1"/>
        <end position="23"/>
    </location>
</feature>
<evidence type="ECO:0000256" key="2">
    <source>
        <dbReference type="ARBA" id="ARBA00022786"/>
    </source>
</evidence>
<keyword evidence="3 4" id="KW-0072">Autophagy</keyword>
<feature type="region of interest" description="Disordered" evidence="5">
    <location>
        <begin position="1"/>
        <end position="53"/>
    </location>
</feature>
<dbReference type="AlphaFoldDB" id="F4Q8X1"/>
<dbReference type="Proteomes" id="UP000007797">
    <property type="component" value="Unassembled WGS sequence"/>
</dbReference>
<dbReference type="STRING" id="1054147.F4Q8X1"/>
<evidence type="ECO:0000313" key="7">
    <source>
        <dbReference type="Proteomes" id="UP000007797"/>
    </source>
</evidence>
<evidence type="ECO:0000256" key="4">
    <source>
        <dbReference type="RuleBase" id="RU361201"/>
    </source>
</evidence>
<proteinExistence type="inferred from homology"/>
<dbReference type="GO" id="GO:0034727">
    <property type="term" value="P:piecemeal microautophagy of the nucleus"/>
    <property type="evidence" value="ECO:0007669"/>
    <property type="project" value="TreeGrafter"/>
</dbReference>
<protein>
    <recommendedName>
        <fullName evidence="4">Ubiquitin-like protein ATG12</fullName>
    </recommendedName>
</protein>
<dbReference type="Pfam" id="PF04110">
    <property type="entry name" value="APG12"/>
    <property type="match status" value="1"/>
</dbReference>
<keyword evidence="7" id="KW-1185">Reference proteome</keyword>
<dbReference type="GO" id="GO:0006907">
    <property type="term" value="P:pinocytosis"/>
    <property type="evidence" value="ECO:0007669"/>
    <property type="project" value="EnsemblProtists"/>
</dbReference>
<evidence type="ECO:0000256" key="1">
    <source>
        <dbReference type="ARBA" id="ARBA00022499"/>
    </source>
</evidence>
<comment type="similarity">
    <text evidence="4">Belongs to the ATG12 family.</text>
</comment>
<dbReference type="GO" id="GO:0019776">
    <property type="term" value="F:Atg8-family ligase activity"/>
    <property type="evidence" value="ECO:0007669"/>
    <property type="project" value="TreeGrafter"/>
</dbReference>
<keyword evidence="2 4" id="KW-0833">Ubl conjugation pathway</keyword>
<dbReference type="OMA" id="YAKTHAW"/>
<sequence>MEDSNNNNNNNSSNTTTTTTNTNIEQPSSPPTNTSSDTNINTPSSSSSTTEPTKRDSIIIYFKNAGSAPALKQKKFKLQATLSFQHVIDNLRKQLKMKPNEPLFCFVNQVFQPSPDECLSELFKCFSHNDQLVVNYSNAPAWG</sequence>
<dbReference type="GO" id="GO:0000045">
    <property type="term" value="P:autophagosome assembly"/>
    <property type="evidence" value="ECO:0007669"/>
    <property type="project" value="InterPro"/>
</dbReference>
<keyword evidence="1 4" id="KW-1017">Isopeptide bond</keyword>
<dbReference type="SUPFAM" id="SSF54236">
    <property type="entry name" value="Ubiquitin-like"/>
    <property type="match status" value="1"/>
</dbReference>
<dbReference type="GO" id="GO:0097352">
    <property type="term" value="P:autophagosome maturation"/>
    <property type="evidence" value="ECO:0007669"/>
    <property type="project" value="EnsemblProtists"/>
</dbReference>
<evidence type="ECO:0000313" key="6">
    <source>
        <dbReference type="EMBL" id="EGG15140.1"/>
    </source>
</evidence>
<comment type="subunit">
    <text evidence="4">Forms a conjugate with ATG5.</text>
</comment>
<dbReference type="GO" id="GO:0061723">
    <property type="term" value="P:glycophagy"/>
    <property type="evidence" value="ECO:0007669"/>
    <property type="project" value="TreeGrafter"/>
</dbReference>
<dbReference type="GO" id="GO:0006909">
    <property type="term" value="P:phagocytosis"/>
    <property type="evidence" value="ECO:0007669"/>
    <property type="project" value="EnsemblProtists"/>
</dbReference>
<gene>
    <name evidence="6" type="primary">atg12</name>
    <name evidence="6" type="ORF">DFA_09964</name>
</gene>
<accession>F4Q8X1</accession>
<evidence type="ECO:0000256" key="3">
    <source>
        <dbReference type="ARBA" id="ARBA00023006"/>
    </source>
</evidence>